<feature type="transmembrane region" description="Helical" evidence="8">
    <location>
        <begin position="60"/>
        <end position="80"/>
    </location>
</feature>
<proteinExistence type="inferred from homology"/>
<organism evidence="10">
    <name type="scientific">Trypanosoma vivax (strain Y486)</name>
    <dbReference type="NCBI Taxonomy" id="1055687"/>
    <lineage>
        <taxon>Eukaryota</taxon>
        <taxon>Discoba</taxon>
        <taxon>Euglenozoa</taxon>
        <taxon>Kinetoplastea</taxon>
        <taxon>Metakinetoplastina</taxon>
        <taxon>Trypanosomatida</taxon>
        <taxon>Trypanosomatidae</taxon>
        <taxon>Trypanosoma</taxon>
        <taxon>Duttonella</taxon>
    </lineage>
</organism>
<dbReference type="InterPro" id="IPR011691">
    <property type="entry name" value="Vesicle_transpt_SFT2"/>
</dbReference>
<name>G0TZG0_TRYVY</name>
<dbReference type="InterPro" id="IPR007305">
    <property type="entry name" value="Vesicle_transpt_Got1/SFT2"/>
</dbReference>
<feature type="transmembrane region" description="Helical" evidence="8">
    <location>
        <begin position="151"/>
        <end position="170"/>
    </location>
</feature>
<evidence type="ECO:0000256" key="6">
    <source>
        <dbReference type="ARBA" id="ARBA00023136"/>
    </source>
</evidence>
<keyword evidence="4 8" id="KW-0653">Protein transport</keyword>
<protein>
    <recommendedName>
        <fullName evidence="8">Vesicle transport protein</fullName>
    </recommendedName>
</protein>
<keyword evidence="6 8" id="KW-0472">Membrane</keyword>
<comment type="subcellular location">
    <subcellularLocation>
        <location evidence="1 8">Membrane</location>
        <topology evidence="1 8">Multi-pass membrane protein</topology>
    </subcellularLocation>
</comment>
<evidence type="ECO:0000256" key="7">
    <source>
        <dbReference type="ARBA" id="ARBA00025800"/>
    </source>
</evidence>
<evidence type="ECO:0000313" key="10">
    <source>
        <dbReference type="EMBL" id="CCC49363.1"/>
    </source>
</evidence>
<accession>G0TZG0</accession>
<gene>
    <name evidence="10" type="ORF">TVY486_0706780</name>
</gene>
<sequence length="181" mass="19678">MLKTLASTAQSVTQNLFNPTPAARSEQTHSTTEPAPCPQNRPAEKTEGESLCPPLSCGQQLLGCFFCLVIGTIFIVMCYVSLKREDTTTFSVLFGVGNVVLLAGILFLGTPIEHARQICGGARWLAASLYVVSLVFALVSVFVFKKAVMAKVFCIVLVLSELWYIISYAAPTRPCTNFCPF</sequence>
<evidence type="ECO:0000256" key="3">
    <source>
        <dbReference type="ARBA" id="ARBA00022692"/>
    </source>
</evidence>
<dbReference type="GO" id="GO:0012505">
    <property type="term" value="C:endomembrane system"/>
    <property type="evidence" value="ECO:0007669"/>
    <property type="project" value="UniProtKB-ARBA"/>
</dbReference>
<dbReference type="GO" id="GO:0005737">
    <property type="term" value="C:cytoplasm"/>
    <property type="evidence" value="ECO:0007669"/>
    <property type="project" value="UniProtKB-ARBA"/>
</dbReference>
<dbReference type="PANTHER" id="PTHR23137:SF6">
    <property type="entry name" value="VESICLE TRANSPORT PROTEIN"/>
    <property type="match status" value="1"/>
</dbReference>
<dbReference type="GO" id="GO:0016192">
    <property type="term" value="P:vesicle-mediated transport"/>
    <property type="evidence" value="ECO:0007669"/>
    <property type="project" value="InterPro"/>
</dbReference>
<comment type="function">
    <text evidence="8">May be involved in fusion of retrograde transport vesicles derived from an endocytic compartment with the Golgi complex.</text>
</comment>
<dbReference type="GO" id="GO:0016020">
    <property type="term" value="C:membrane"/>
    <property type="evidence" value="ECO:0007669"/>
    <property type="project" value="UniProtKB-SubCell"/>
</dbReference>
<evidence type="ECO:0000256" key="2">
    <source>
        <dbReference type="ARBA" id="ARBA00022448"/>
    </source>
</evidence>
<comment type="similarity">
    <text evidence="7 8">Belongs to the SFT2 family.</text>
</comment>
<feature type="transmembrane region" description="Helical" evidence="8">
    <location>
        <begin position="124"/>
        <end position="144"/>
    </location>
</feature>
<dbReference type="VEuPathDB" id="TriTrypDB:TvY486_0706780"/>
<evidence type="ECO:0000256" key="9">
    <source>
        <dbReference type="SAM" id="MobiDB-lite"/>
    </source>
</evidence>
<evidence type="ECO:0000256" key="5">
    <source>
        <dbReference type="ARBA" id="ARBA00022989"/>
    </source>
</evidence>
<evidence type="ECO:0000256" key="8">
    <source>
        <dbReference type="RuleBase" id="RU363111"/>
    </source>
</evidence>
<keyword evidence="2 8" id="KW-0813">Transport</keyword>
<evidence type="ECO:0000256" key="1">
    <source>
        <dbReference type="ARBA" id="ARBA00004141"/>
    </source>
</evidence>
<feature type="region of interest" description="Disordered" evidence="9">
    <location>
        <begin position="17"/>
        <end position="43"/>
    </location>
</feature>
<keyword evidence="3 8" id="KW-0812">Transmembrane</keyword>
<dbReference type="PANTHER" id="PTHR23137">
    <property type="entry name" value="VESICLE TRANSPORT PROTEIN-RELATED"/>
    <property type="match status" value="1"/>
</dbReference>
<dbReference type="GO" id="GO:0015031">
    <property type="term" value="P:protein transport"/>
    <property type="evidence" value="ECO:0007669"/>
    <property type="project" value="UniProtKB-KW"/>
</dbReference>
<reference evidence="10" key="1">
    <citation type="journal article" date="2012" name="Proc. Natl. Acad. Sci. U.S.A.">
        <title>Antigenic diversity is generated by distinct evolutionary mechanisms in African trypanosome species.</title>
        <authorList>
            <person name="Jackson A.P."/>
            <person name="Berry A."/>
            <person name="Aslett M."/>
            <person name="Allison H.C."/>
            <person name="Burton P."/>
            <person name="Vavrova-Anderson J."/>
            <person name="Brown R."/>
            <person name="Browne H."/>
            <person name="Corton N."/>
            <person name="Hauser H."/>
            <person name="Gamble J."/>
            <person name="Gilderthorp R."/>
            <person name="Marcello L."/>
            <person name="McQuillan J."/>
            <person name="Otto T.D."/>
            <person name="Quail M.A."/>
            <person name="Sanders M.J."/>
            <person name="van Tonder A."/>
            <person name="Ginger M.L."/>
            <person name="Field M.C."/>
            <person name="Barry J.D."/>
            <person name="Hertz-Fowler C."/>
            <person name="Berriman M."/>
        </authorList>
    </citation>
    <scope>NUCLEOTIDE SEQUENCE</scope>
    <source>
        <strain evidence="10">Y486</strain>
    </source>
</reference>
<evidence type="ECO:0000256" key="4">
    <source>
        <dbReference type="ARBA" id="ARBA00022927"/>
    </source>
</evidence>
<dbReference type="AlphaFoldDB" id="G0TZG0"/>
<keyword evidence="5 8" id="KW-1133">Transmembrane helix</keyword>
<dbReference type="Pfam" id="PF04178">
    <property type="entry name" value="Got1"/>
    <property type="match status" value="1"/>
</dbReference>
<dbReference type="EMBL" id="HE573023">
    <property type="protein sequence ID" value="CCC49363.1"/>
    <property type="molecule type" value="Genomic_DNA"/>
</dbReference>
<feature type="transmembrane region" description="Helical" evidence="8">
    <location>
        <begin position="92"/>
        <end position="112"/>
    </location>
</feature>